<evidence type="ECO:0000256" key="1">
    <source>
        <dbReference type="SAM" id="MobiDB-lite"/>
    </source>
</evidence>
<keyword evidence="4" id="KW-1185">Reference proteome</keyword>
<organism evidence="3 4">
    <name type="scientific">Clostridium brassicae</name>
    <dbReference type="NCBI Taxonomy" id="2999072"/>
    <lineage>
        <taxon>Bacteria</taxon>
        <taxon>Bacillati</taxon>
        <taxon>Bacillota</taxon>
        <taxon>Clostridia</taxon>
        <taxon>Eubacteriales</taxon>
        <taxon>Clostridiaceae</taxon>
        <taxon>Clostridium</taxon>
    </lineage>
</organism>
<sequence>MKKKIRLIIVMVALCVSVILGVKYYQTNISEPKNNKKTDIVLENAQVKEKEEKTVDPSNSEIKHEEKQEDKKAVVENKKSIKSEDEHNSKNGSSTSSKQQSSNTLIKQTSKKETDSKQAGSKETNNKEVQQIKNVLIKDEVSGKVIGNIYCNLDNRSAADVTIDVLNKMGIRYKAVGSGETIYFSSINGIKERSQGPLSGWCYYVNGSKPSVGAGLYKLKNGDKVQWVFKKDGVN</sequence>
<name>A0ABT4D8V0_9CLOT</name>
<dbReference type="RefSeq" id="WP_268060050.1">
    <property type="nucleotide sequence ID" value="NZ_JAPQFJ010000003.1"/>
</dbReference>
<dbReference type="Gene3D" id="2.170.130.30">
    <property type="match status" value="1"/>
</dbReference>
<feature type="compositionally biased region" description="Basic and acidic residues" evidence="1">
    <location>
        <begin position="49"/>
        <end position="89"/>
    </location>
</feature>
<accession>A0ABT4D8V0</accession>
<dbReference type="EMBL" id="JAPQFJ010000003">
    <property type="protein sequence ID" value="MCY6957666.1"/>
    <property type="molecule type" value="Genomic_DNA"/>
</dbReference>
<evidence type="ECO:0000313" key="3">
    <source>
        <dbReference type="EMBL" id="MCY6957666.1"/>
    </source>
</evidence>
<evidence type="ECO:0000259" key="2">
    <source>
        <dbReference type="Pfam" id="PF14478"/>
    </source>
</evidence>
<comment type="caution">
    <text evidence="3">The sequence shown here is derived from an EMBL/GenBank/DDBJ whole genome shotgun (WGS) entry which is preliminary data.</text>
</comment>
<reference evidence="3" key="1">
    <citation type="submission" date="2022-12" db="EMBL/GenBank/DDBJ databases">
        <title>Clostridium sp. nov., isolated from industrial wastewater.</title>
        <authorList>
            <person name="Jiayan W."/>
        </authorList>
    </citation>
    <scope>NUCLEOTIDE SEQUENCE</scope>
    <source>
        <strain evidence="3">ZC22-4</strain>
    </source>
</reference>
<proteinExistence type="predicted"/>
<feature type="compositionally biased region" description="Low complexity" evidence="1">
    <location>
        <begin position="90"/>
        <end position="104"/>
    </location>
</feature>
<feature type="domain" description="Transcobalamin-like C-terminal" evidence="2">
    <location>
        <begin position="163"/>
        <end position="230"/>
    </location>
</feature>
<protein>
    <submittedName>
        <fullName evidence="3">DUF4430 domain-containing protein</fullName>
    </submittedName>
</protein>
<feature type="region of interest" description="Disordered" evidence="1">
    <location>
        <begin position="49"/>
        <end position="126"/>
    </location>
</feature>
<dbReference type="Proteomes" id="UP001144612">
    <property type="component" value="Unassembled WGS sequence"/>
</dbReference>
<gene>
    <name evidence="3" type="ORF">OW729_03485</name>
</gene>
<feature type="compositionally biased region" description="Polar residues" evidence="1">
    <location>
        <begin position="117"/>
        <end position="126"/>
    </location>
</feature>
<dbReference type="InterPro" id="IPR027954">
    <property type="entry name" value="Transcobalamin-like_C"/>
</dbReference>
<dbReference type="Pfam" id="PF14478">
    <property type="entry name" value="DUF4430"/>
    <property type="match status" value="1"/>
</dbReference>
<evidence type="ECO:0000313" key="4">
    <source>
        <dbReference type="Proteomes" id="UP001144612"/>
    </source>
</evidence>